<sequence>DFTNSSLMRTGGTETTNPELGPMQNGEEMSPLAQDSNKAGGPASEEEEKSQAHGGVEPSAPPLPPSDPPPSGPPEYPRPRLVFHTQLAHGSPTGRIHGFTNVKELYAKIAEVFHISPSEILFCTLNSHKVDMQKLLGGQIGLEDFIFAHVRGETKEMEVTKTEDALGLTITDNGAGYAFIKRIKEESTIDQLKTVCVGDHIEAINDQSIVGCRHYEVAKMLKEQPRGTPFTLRLVGPKKAFDMIGMRTRAPKSSEGKMVNGKETLRLRSKGSATVQEVPNEFEERATKKVDDLLESYMGIRDLDLATTIVEAGKDKMNPDDFAEAMDSVLGDFAFPDVFLFDVWGAIGDVKDDRM</sequence>
<dbReference type="PANTHER" id="PTHR12259:SF2">
    <property type="entry name" value="PDZ DOMAIN-CONTAINING PROTEIN GIPC3"/>
    <property type="match status" value="1"/>
</dbReference>
<protein>
    <submittedName>
        <fullName evidence="4">GIPC PDZ domain containing family, member 3</fullName>
    </submittedName>
</protein>
<dbReference type="Pfam" id="PF25083">
    <property type="entry name" value="GIPC1_GH1"/>
    <property type="match status" value="1"/>
</dbReference>
<accession>A0A8C7NLF1</accession>
<dbReference type="Ensembl" id="ENSOMYT00000010368.2">
    <property type="protein sequence ID" value="ENSOMYP00000009351.2"/>
    <property type="gene ID" value="ENSOMYG00000004741.2"/>
</dbReference>
<keyword evidence="5" id="KW-1185">Reference proteome</keyword>
<dbReference type="Pfam" id="PF25082">
    <property type="entry name" value="GIPC1_GH2"/>
    <property type="match status" value="1"/>
</dbReference>
<feature type="domain" description="PDZ" evidence="3">
    <location>
        <begin position="156"/>
        <end position="223"/>
    </location>
</feature>
<dbReference type="Proteomes" id="UP000694395">
    <property type="component" value="Chromosome 1"/>
</dbReference>
<dbReference type="InterPro" id="IPR036034">
    <property type="entry name" value="PDZ_sf"/>
</dbReference>
<evidence type="ECO:0000259" key="3">
    <source>
        <dbReference type="PROSITE" id="PS50106"/>
    </source>
</evidence>
<dbReference type="Pfam" id="PF00595">
    <property type="entry name" value="PDZ"/>
    <property type="match status" value="1"/>
</dbReference>
<reference evidence="4" key="2">
    <citation type="submission" date="2025-08" db="UniProtKB">
        <authorList>
            <consortium name="Ensembl"/>
        </authorList>
    </citation>
    <scope>IDENTIFICATION</scope>
</reference>
<feature type="compositionally biased region" description="Pro residues" evidence="2">
    <location>
        <begin position="59"/>
        <end position="76"/>
    </location>
</feature>
<feature type="compositionally biased region" description="Polar residues" evidence="2">
    <location>
        <begin position="1"/>
        <end position="18"/>
    </location>
</feature>
<feature type="region of interest" description="Disordered" evidence="2">
    <location>
        <begin position="1"/>
        <end position="79"/>
    </location>
</feature>
<dbReference type="SMART" id="SM00228">
    <property type="entry name" value="PDZ"/>
    <property type="match status" value="1"/>
</dbReference>
<evidence type="ECO:0000256" key="2">
    <source>
        <dbReference type="SAM" id="MobiDB-lite"/>
    </source>
</evidence>
<reference evidence="4" key="1">
    <citation type="submission" date="2020-07" db="EMBL/GenBank/DDBJ databases">
        <title>A long reads based de novo assembly of the rainbow trout Arlee double haploid line genome.</title>
        <authorList>
            <person name="Gao G."/>
            <person name="Palti Y."/>
        </authorList>
    </citation>
    <scope>NUCLEOTIDE SEQUENCE [LARGE SCALE GENOMIC DNA]</scope>
</reference>
<evidence type="ECO:0000313" key="4">
    <source>
        <dbReference type="Ensembl" id="ENSOMYP00000009351.2"/>
    </source>
</evidence>
<dbReference type="SUPFAM" id="SSF50156">
    <property type="entry name" value="PDZ domain-like"/>
    <property type="match status" value="1"/>
</dbReference>
<dbReference type="FunFam" id="2.30.42.10:FF:000097">
    <property type="entry name" value="PDZ domain-containing protein GIPC1 isoform 1"/>
    <property type="match status" value="1"/>
</dbReference>
<dbReference type="PIRSF" id="PIRSF038083">
    <property type="entry name" value="UCP038083_GIPC"/>
    <property type="match status" value="1"/>
</dbReference>
<dbReference type="GeneTree" id="ENSGT00390000003420"/>
<dbReference type="InterPro" id="IPR017379">
    <property type="entry name" value="GIPC1/2/3"/>
</dbReference>
<organism evidence="4 5">
    <name type="scientific">Oncorhynchus mykiss</name>
    <name type="common">Rainbow trout</name>
    <name type="synonym">Salmo gairdneri</name>
    <dbReference type="NCBI Taxonomy" id="8022"/>
    <lineage>
        <taxon>Eukaryota</taxon>
        <taxon>Metazoa</taxon>
        <taxon>Chordata</taxon>
        <taxon>Craniata</taxon>
        <taxon>Vertebrata</taxon>
        <taxon>Euteleostomi</taxon>
        <taxon>Actinopterygii</taxon>
        <taxon>Neopterygii</taxon>
        <taxon>Teleostei</taxon>
        <taxon>Protacanthopterygii</taxon>
        <taxon>Salmoniformes</taxon>
        <taxon>Salmonidae</taxon>
        <taxon>Salmoninae</taxon>
        <taxon>Oncorhynchus</taxon>
    </lineage>
</organism>
<dbReference type="CDD" id="cd23079">
    <property type="entry name" value="PDZ_GIPC3"/>
    <property type="match status" value="1"/>
</dbReference>
<evidence type="ECO:0000256" key="1">
    <source>
        <dbReference type="ARBA" id="ARBA00009011"/>
    </source>
</evidence>
<name>A0A8C7NLF1_ONCMY</name>
<dbReference type="PROSITE" id="PS50106">
    <property type="entry name" value="PDZ"/>
    <property type="match status" value="1"/>
</dbReference>
<dbReference type="PANTHER" id="PTHR12259">
    <property type="entry name" value="RGS-GAIP INTERACTING PROTEIN GIPC"/>
    <property type="match status" value="1"/>
</dbReference>
<dbReference type="InterPro" id="IPR056814">
    <property type="entry name" value="GIPC1-3_GH1"/>
</dbReference>
<dbReference type="InterPro" id="IPR001478">
    <property type="entry name" value="PDZ"/>
</dbReference>
<evidence type="ECO:0000313" key="5">
    <source>
        <dbReference type="Proteomes" id="UP000694395"/>
    </source>
</evidence>
<proteinExistence type="inferred from homology"/>
<reference evidence="4" key="3">
    <citation type="submission" date="2025-09" db="UniProtKB">
        <authorList>
            <consortium name="Ensembl"/>
        </authorList>
    </citation>
    <scope>IDENTIFICATION</scope>
</reference>
<dbReference type="Gene3D" id="2.30.42.10">
    <property type="match status" value="1"/>
</dbReference>
<dbReference type="InterPro" id="IPR055349">
    <property type="entry name" value="GH2_GIPC"/>
</dbReference>
<dbReference type="CDD" id="cd21180">
    <property type="entry name" value="GH2_GIPC"/>
    <property type="match status" value="1"/>
</dbReference>
<dbReference type="AlphaFoldDB" id="A0A8C7NLF1"/>
<comment type="similarity">
    <text evidence="1">Belongs to the GIPC family.</text>
</comment>